<dbReference type="FunFam" id="3.20.20.100:FF:000004">
    <property type="entry name" value="Oxidoreductase, aldo/keto reductase"/>
    <property type="match status" value="1"/>
</dbReference>
<evidence type="ECO:0000313" key="3">
    <source>
        <dbReference type="EMBL" id="CCF84363.1"/>
    </source>
</evidence>
<evidence type="ECO:0000259" key="2">
    <source>
        <dbReference type="Pfam" id="PF00248"/>
    </source>
</evidence>
<name>I4EI51_9BACT</name>
<dbReference type="EC" id="1.1.1.-" evidence="3"/>
<dbReference type="GO" id="GO:0005829">
    <property type="term" value="C:cytosol"/>
    <property type="evidence" value="ECO:0007669"/>
    <property type="project" value="TreeGrafter"/>
</dbReference>
<keyword evidence="1 3" id="KW-0560">Oxidoreductase</keyword>
<reference evidence="3 4" key="1">
    <citation type="journal article" date="2012" name="ISME J.">
        <title>Nitrification expanded: discovery, physiology and genomics of a nitrite-oxidizing bacterium from the phylum Chloroflexi.</title>
        <authorList>
            <person name="Sorokin D.Y."/>
            <person name="Lucker S."/>
            <person name="Vejmelkova D."/>
            <person name="Kostrikina N.A."/>
            <person name="Kleerebezem R."/>
            <person name="Rijpstra W.I."/>
            <person name="Damste J.S."/>
            <person name="Le Paslier D."/>
            <person name="Muyzer G."/>
            <person name="Wagner M."/>
            <person name="van Loosdrecht M.C."/>
            <person name="Daims H."/>
        </authorList>
    </citation>
    <scope>NUCLEOTIDE SEQUENCE [LARGE SCALE GENOMIC DNA]</scope>
    <source>
        <strain evidence="4">none</strain>
    </source>
</reference>
<dbReference type="Proteomes" id="UP000004221">
    <property type="component" value="Unassembled WGS sequence"/>
</dbReference>
<dbReference type="Gene3D" id="3.20.20.100">
    <property type="entry name" value="NADP-dependent oxidoreductase domain"/>
    <property type="match status" value="1"/>
</dbReference>
<comment type="caution">
    <text evidence="3">The sequence shown here is derived from an EMBL/GenBank/DDBJ whole genome shotgun (WGS) entry which is preliminary data.</text>
</comment>
<dbReference type="PRINTS" id="PR00069">
    <property type="entry name" value="ALDKETRDTASE"/>
</dbReference>
<dbReference type="CDD" id="cd19081">
    <property type="entry name" value="AKR_AKR9C1"/>
    <property type="match status" value="1"/>
</dbReference>
<gene>
    <name evidence="3" type="ORF">NITHO_3340005</name>
</gene>
<proteinExistence type="predicted"/>
<dbReference type="PANTHER" id="PTHR43364">
    <property type="entry name" value="NADH-SPECIFIC METHYLGLYOXAL REDUCTASE-RELATED"/>
    <property type="match status" value="1"/>
</dbReference>
<dbReference type="GO" id="GO:0016491">
    <property type="term" value="F:oxidoreductase activity"/>
    <property type="evidence" value="ECO:0007669"/>
    <property type="project" value="UniProtKB-KW"/>
</dbReference>
<keyword evidence="4" id="KW-1185">Reference proteome</keyword>
<organism evidence="3 4">
    <name type="scientific">Nitrolancea hollandica Lb</name>
    <dbReference type="NCBI Taxonomy" id="1129897"/>
    <lineage>
        <taxon>Bacteria</taxon>
        <taxon>Pseudomonadati</taxon>
        <taxon>Thermomicrobiota</taxon>
        <taxon>Thermomicrobia</taxon>
        <taxon>Sphaerobacterales</taxon>
        <taxon>Sphaerobacterineae</taxon>
        <taxon>Sphaerobacteraceae</taxon>
        <taxon>Nitrolancea</taxon>
    </lineage>
</organism>
<dbReference type="EMBL" id="CAGS01000262">
    <property type="protein sequence ID" value="CCF84363.1"/>
    <property type="molecule type" value="Genomic_DNA"/>
</dbReference>
<dbReference type="PANTHER" id="PTHR43364:SF6">
    <property type="entry name" value="OXIDOREDUCTASE-RELATED"/>
    <property type="match status" value="1"/>
</dbReference>
<dbReference type="InterPro" id="IPR036812">
    <property type="entry name" value="NAD(P)_OxRdtase_dom_sf"/>
</dbReference>
<dbReference type="SUPFAM" id="SSF51430">
    <property type="entry name" value="NAD(P)-linked oxidoreductase"/>
    <property type="match status" value="1"/>
</dbReference>
<sequence length="323" mass="35630">MPMEPRRLGRTGLKVAPICLGGNVFGWTADEAASFAVLDAYVEGGGDFIDTADSYSRWIPGHTGGESERVLGNWLRARANRDKVIIATKVGSPMGDNARERGLSRHWIMAEVENSLRRLQTDYIDLYQAHFDDPDTPPEETMRAFDDLVRAGKVRYVGASNYSAWRLTRALWVSDCHGYARYDALQPLYNLVRRAAYERELEPLCHDQELGVITYSSLAGGFLSGKYRRGQALPATPRAASVDKNYLNDRDLGILDAVEAVAADYQTTPVQVALAWIMARPGITAPIASATTVEQTRELLGAADLHLDAEALTILGRASAWQE</sequence>
<dbReference type="AlphaFoldDB" id="I4EI51"/>
<protein>
    <submittedName>
        <fullName evidence="3">Putative oxidoreductase, aldo/keto reductase family</fullName>
        <ecNumber evidence="3">1.1.1.-</ecNumber>
    </submittedName>
</protein>
<evidence type="ECO:0000256" key="1">
    <source>
        <dbReference type="ARBA" id="ARBA00023002"/>
    </source>
</evidence>
<evidence type="ECO:0000313" key="4">
    <source>
        <dbReference type="Proteomes" id="UP000004221"/>
    </source>
</evidence>
<dbReference type="InterPro" id="IPR050523">
    <property type="entry name" value="AKR_Detox_Biosynth"/>
</dbReference>
<dbReference type="InterPro" id="IPR023210">
    <property type="entry name" value="NADP_OxRdtase_dom"/>
</dbReference>
<dbReference type="InterPro" id="IPR020471">
    <property type="entry name" value="AKR"/>
</dbReference>
<feature type="domain" description="NADP-dependent oxidoreductase" evidence="2">
    <location>
        <begin position="17"/>
        <end position="313"/>
    </location>
</feature>
<accession>I4EI51</accession>
<dbReference type="Pfam" id="PF00248">
    <property type="entry name" value="Aldo_ket_red"/>
    <property type="match status" value="1"/>
</dbReference>